<dbReference type="Proteomes" id="UP000004310">
    <property type="component" value="Unassembled WGS sequence"/>
</dbReference>
<dbReference type="HOGENOM" id="CLU_686543_0_0_5"/>
<keyword evidence="2" id="KW-1185">Reference proteome</keyword>
<organism evidence="1 2">
    <name type="scientific">Fulvimarina pelagi HTCC2506</name>
    <dbReference type="NCBI Taxonomy" id="314231"/>
    <lineage>
        <taxon>Bacteria</taxon>
        <taxon>Pseudomonadati</taxon>
        <taxon>Pseudomonadota</taxon>
        <taxon>Alphaproteobacteria</taxon>
        <taxon>Hyphomicrobiales</taxon>
        <taxon>Aurantimonadaceae</taxon>
        <taxon>Fulvimarina</taxon>
    </lineage>
</organism>
<evidence type="ECO:0000313" key="1">
    <source>
        <dbReference type="EMBL" id="EAU42295.1"/>
    </source>
</evidence>
<gene>
    <name evidence="1" type="ORF">FP2506_05636</name>
</gene>
<comment type="caution">
    <text evidence="1">The sequence shown here is derived from an EMBL/GenBank/DDBJ whole genome shotgun (WGS) entry which is preliminary data.</text>
</comment>
<accession>Q0G7R9</accession>
<reference evidence="1 2" key="1">
    <citation type="journal article" date="2010" name="J. Bacteriol.">
        <title>Genome sequence of Fulvimarina pelagi HTCC2506T, a Mn(II)-oxidizing alphaproteobacterium possessing an aerobic anoxygenic photosynthetic gene cluster and Xanthorhodopsin.</title>
        <authorList>
            <person name="Kang I."/>
            <person name="Oh H.M."/>
            <person name="Lim S.I."/>
            <person name="Ferriera S."/>
            <person name="Giovannoni S.J."/>
            <person name="Cho J.C."/>
        </authorList>
    </citation>
    <scope>NUCLEOTIDE SEQUENCE [LARGE SCALE GENOMIC DNA]</scope>
    <source>
        <strain evidence="1 2">HTCC2506</strain>
    </source>
</reference>
<dbReference type="AlphaFoldDB" id="Q0G7R9"/>
<dbReference type="EMBL" id="AATP01000001">
    <property type="protein sequence ID" value="EAU42295.1"/>
    <property type="molecule type" value="Genomic_DNA"/>
</dbReference>
<evidence type="ECO:0000313" key="2">
    <source>
        <dbReference type="Proteomes" id="UP000004310"/>
    </source>
</evidence>
<proteinExistence type="predicted"/>
<dbReference type="RefSeq" id="WP_007066270.1">
    <property type="nucleotide sequence ID" value="NZ_DS022272.1"/>
</dbReference>
<protein>
    <submittedName>
        <fullName evidence="1">Uncharacterized protein</fullName>
    </submittedName>
</protein>
<name>Q0G7R9_9HYPH</name>
<sequence length="401" mass="43576">MPIQRTEPKQFEFAGSTGTYRIAVRISNDMFRVEATHDGTIVALDDAMTACPPEFVDRMTLLRMVDRCWSDGTPVEGAPCESIHRIDSEAAFRARLIDDLMTGASPEVVSALLRGACSRKTLSTARVQIETSIAALAKSDWREAAITELEDLADAAQAASDALQSHFSLTEGGKVRRMKAAIGRLARTIGPDFELYGFPQIDISQGGNKSAFAGKCQQVADNAIFLRAGLRIGSLPASKLRKQIAEAAANRQWDTVLLDEVLPVWRQRAAEAIALYDRLDAQTTASENIEVGRTANERRGASASTTSGAQPIVDAVVLRENALLRGYVTRFVSEMTSATVEILLDDRNEPQVSPDALEGAVRELEDLALMGGCLIDDIRALRDWVERQAGKRNANGLPFAA</sequence>